<dbReference type="RefSeq" id="WP_344468724.1">
    <property type="nucleotide sequence ID" value="NZ_BAAANT010000047.1"/>
</dbReference>
<dbReference type="Gene3D" id="1.10.510.10">
    <property type="entry name" value="Transferase(Phosphotransferase) domain 1"/>
    <property type="match status" value="1"/>
</dbReference>
<sequence>MPNYTTHVPGWTNLGPLSADPQKQFVREARQAGESGAEAVLKFRAYKSDHKRGHRFHSEAQQMRELTLQGTAGVLPVLDIDTGAEPAWYVMPRAGMLADVVAEAVTLQQIAGHILVVAQTLAGLAARGIYHRDIKPDNLFWYGGGPVLADFGIAYWAEPGQTAEGEKLGPMWFMAPEMRAMAQEETGRHADVYSLAQTFAVFLHPGRDMPLPGTFRAGTEECHLYDHWLGDPDAVHSLEHLLEAATRYETSDRITIGDFARELDVWLAGSPTPITRNEGLRRGWGPQDEGDRDRAETRRIMIRAAGSLAASVGSPDGAREYRLGDPDGPILLGSYELPQVDPDGFETDGELNFIIVHPGGRRTILCAVFLGREVSFTAEVHRAATDGWELDRQWPLTPWARMRLPSAAQALHALAGQVQQMET</sequence>
<evidence type="ECO:0000256" key="2">
    <source>
        <dbReference type="ARBA" id="ARBA00022527"/>
    </source>
</evidence>
<evidence type="ECO:0000256" key="6">
    <source>
        <dbReference type="ARBA" id="ARBA00022840"/>
    </source>
</evidence>
<gene>
    <name evidence="8" type="ORF">GCM10009760_55580</name>
</gene>
<keyword evidence="3" id="KW-0808">Transferase</keyword>
<evidence type="ECO:0000256" key="4">
    <source>
        <dbReference type="ARBA" id="ARBA00022741"/>
    </source>
</evidence>
<evidence type="ECO:0000256" key="1">
    <source>
        <dbReference type="ARBA" id="ARBA00012513"/>
    </source>
</evidence>
<protein>
    <recommendedName>
        <fullName evidence="1">non-specific serine/threonine protein kinase</fullName>
        <ecNumber evidence="1">2.7.11.1</ecNumber>
    </recommendedName>
</protein>
<dbReference type="EMBL" id="BAAANT010000047">
    <property type="protein sequence ID" value="GAA2155542.1"/>
    <property type="molecule type" value="Genomic_DNA"/>
</dbReference>
<dbReference type="PROSITE" id="PS50011">
    <property type="entry name" value="PROTEIN_KINASE_DOM"/>
    <property type="match status" value="1"/>
</dbReference>
<dbReference type="EC" id="2.7.11.1" evidence="1"/>
<keyword evidence="9" id="KW-1185">Reference proteome</keyword>
<keyword evidence="6" id="KW-0067">ATP-binding</keyword>
<evidence type="ECO:0000256" key="3">
    <source>
        <dbReference type="ARBA" id="ARBA00022679"/>
    </source>
</evidence>
<dbReference type="Proteomes" id="UP001422759">
    <property type="component" value="Unassembled WGS sequence"/>
</dbReference>
<accession>A0ABP5LWT1</accession>
<keyword evidence="2" id="KW-0723">Serine/threonine-protein kinase</keyword>
<reference evidence="9" key="1">
    <citation type="journal article" date="2019" name="Int. J. Syst. Evol. Microbiol.">
        <title>The Global Catalogue of Microorganisms (GCM) 10K type strain sequencing project: providing services to taxonomists for standard genome sequencing and annotation.</title>
        <authorList>
            <consortium name="The Broad Institute Genomics Platform"/>
            <consortium name="The Broad Institute Genome Sequencing Center for Infectious Disease"/>
            <person name="Wu L."/>
            <person name="Ma J."/>
        </authorList>
    </citation>
    <scope>NUCLEOTIDE SEQUENCE [LARGE SCALE GENOMIC DNA]</scope>
    <source>
        <strain evidence="9">JCM 14560</strain>
    </source>
</reference>
<dbReference type="PANTHER" id="PTHR43289:SF6">
    <property type="entry name" value="SERINE_THREONINE-PROTEIN KINASE NEKL-3"/>
    <property type="match status" value="1"/>
</dbReference>
<dbReference type="Pfam" id="PF00069">
    <property type="entry name" value="Pkinase"/>
    <property type="match status" value="1"/>
</dbReference>
<comment type="caution">
    <text evidence="8">The sequence shown here is derived from an EMBL/GenBank/DDBJ whole genome shotgun (WGS) entry which is preliminary data.</text>
</comment>
<name>A0ABP5LWT1_9ACTN</name>
<dbReference type="InterPro" id="IPR011009">
    <property type="entry name" value="Kinase-like_dom_sf"/>
</dbReference>
<evidence type="ECO:0000256" key="5">
    <source>
        <dbReference type="ARBA" id="ARBA00022777"/>
    </source>
</evidence>
<evidence type="ECO:0000313" key="8">
    <source>
        <dbReference type="EMBL" id="GAA2155542.1"/>
    </source>
</evidence>
<feature type="domain" description="Protein kinase" evidence="7">
    <location>
        <begin position="1"/>
        <end position="267"/>
    </location>
</feature>
<organism evidence="8 9">
    <name type="scientific">Kitasatospora kazusensis</name>
    <dbReference type="NCBI Taxonomy" id="407974"/>
    <lineage>
        <taxon>Bacteria</taxon>
        <taxon>Bacillati</taxon>
        <taxon>Actinomycetota</taxon>
        <taxon>Actinomycetes</taxon>
        <taxon>Kitasatosporales</taxon>
        <taxon>Streptomycetaceae</taxon>
        <taxon>Kitasatospora</taxon>
    </lineage>
</organism>
<evidence type="ECO:0000259" key="7">
    <source>
        <dbReference type="PROSITE" id="PS50011"/>
    </source>
</evidence>
<keyword evidence="5" id="KW-0418">Kinase</keyword>
<dbReference type="SUPFAM" id="SSF56112">
    <property type="entry name" value="Protein kinase-like (PK-like)"/>
    <property type="match status" value="1"/>
</dbReference>
<proteinExistence type="predicted"/>
<dbReference type="PANTHER" id="PTHR43289">
    <property type="entry name" value="MITOGEN-ACTIVATED PROTEIN KINASE KINASE KINASE 20-RELATED"/>
    <property type="match status" value="1"/>
</dbReference>
<keyword evidence="4" id="KW-0547">Nucleotide-binding</keyword>
<dbReference type="InterPro" id="IPR000719">
    <property type="entry name" value="Prot_kinase_dom"/>
</dbReference>
<dbReference type="SMART" id="SM00220">
    <property type="entry name" value="S_TKc"/>
    <property type="match status" value="1"/>
</dbReference>
<evidence type="ECO:0000313" key="9">
    <source>
        <dbReference type="Proteomes" id="UP001422759"/>
    </source>
</evidence>